<proteinExistence type="predicted"/>
<keyword evidence="2" id="KW-1185">Reference proteome</keyword>
<sequence>MKFIANDSSWDIYDHELFLVTLVLGIVTIVVALLSIVVTFVLSFRDRGDRYQTEAKAKINLFLERTTLAFNELGVAIKQHDEVAIQQSLNLLDIFSKLTLDNLTPSIAESQQNVLQRHAYRTMLIKTFKSTLPIAIEHFQTALIVNRNSLIEAKKANSPDQAKALAERITKMEKMLSFKTQEAKSMKKASKKQIWDETLKELQGFRVTLNQVVSSLIDSYGQVQTKGGDKNWQNLANTYRQAQETYRDFRGTLESLFIGF</sequence>
<protein>
    <submittedName>
        <fullName evidence="1">Uncharacterized protein</fullName>
    </submittedName>
</protein>
<evidence type="ECO:0000313" key="2">
    <source>
        <dbReference type="Proteomes" id="UP000232222"/>
    </source>
</evidence>
<organism evidence="1 2">
    <name type="scientific">Entomoplasma freundtii</name>
    <dbReference type="NCBI Taxonomy" id="74700"/>
    <lineage>
        <taxon>Bacteria</taxon>
        <taxon>Bacillati</taxon>
        <taxon>Mycoplasmatota</taxon>
        <taxon>Mollicutes</taxon>
        <taxon>Entomoplasmatales</taxon>
        <taxon>Entomoplasmataceae</taxon>
        <taxon>Entomoplasma</taxon>
    </lineage>
</organism>
<dbReference type="KEGG" id="efr:EFREU_v1c03040"/>
<evidence type="ECO:0000313" key="1">
    <source>
        <dbReference type="EMBL" id="ATZ16330.1"/>
    </source>
</evidence>
<gene>
    <name evidence="1" type="ORF">EFREU_v1c03040</name>
</gene>
<reference evidence="1 2" key="1">
    <citation type="submission" date="2017-11" db="EMBL/GenBank/DDBJ databases">
        <title>Genome sequence of Entomoplasma freundtii BARC 318 (ATCC 51999).</title>
        <authorList>
            <person name="Lo W.-S."/>
            <person name="Gasparich G.E."/>
            <person name="Kuo C.-H."/>
        </authorList>
    </citation>
    <scope>NUCLEOTIDE SEQUENCE [LARGE SCALE GENOMIC DNA]</scope>
    <source>
        <strain evidence="1 2">BARC 318</strain>
    </source>
</reference>
<accession>A0A2K8NR60</accession>
<dbReference type="AlphaFoldDB" id="A0A2K8NR60"/>
<dbReference type="EMBL" id="CP024962">
    <property type="protein sequence ID" value="ATZ16330.1"/>
    <property type="molecule type" value="Genomic_DNA"/>
</dbReference>
<dbReference type="Proteomes" id="UP000232222">
    <property type="component" value="Chromosome"/>
</dbReference>
<dbReference type="RefSeq" id="WP_100609281.1">
    <property type="nucleotide sequence ID" value="NZ_CP024962.1"/>
</dbReference>
<name>A0A2K8NR60_9MOLU</name>